<dbReference type="PANTHER" id="PTHR43201:SF5">
    <property type="entry name" value="MEDIUM-CHAIN ACYL-COA LIGASE ACSF2, MITOCHONDRIAL"/>
    <property type="match status" value="1"/>
</dbReference>
<comment type="caution">
    <text evidence="4">The sequence shown here is derived from an EMBL/GenBank/DDBJ whole genome shotgun (WGS) entry which is preliminary data.</text>
</comment>
<dbReference type="InterPro" id="IPR045851">
    <property type="entry name" value="AMP-bd_C_sf"/>
</dbReference>
<dbReference type="Pfam" id="PF13193">
    <property type="entry name" value="AMP-binding_C"/>
    <property type="match status" value="1"/>
</dbReference>
<evidence type="ECO:0000259" key="3">
    <source>
        <dbReference type="Pfam" id="PF13193"/>
    </source>
</evidence>
<proteinExistence type="inferred from homology"/>
<feature type="domain" description="AMP-binding enzyme C-terminal" evidence="3">
    <location>
        <begin position="15"/>
        <end position="78"/>
    </location>
</feature>
<dbReference type="Gene3D" id="3.30.300.30">
    <property type="match status" value="1"/>
</dbReference>
<evidence type="ECO:0000313" key="4">
    <source>
        <dbReference type="EMBL" id="GAA1709933.1"/>
    </source>
</evidence>
<dbReference type="Proteomes" id="UP001500383">
    <property type="component" value="Unassembled WGS sequence"/>
</dbReference>
<comment type="similarity">
    <text evidence="1">Belongs to the ATP-dependent AMP-binding enzyme family.</text>
</comment>
<keyword evidence="5" id="KW-1185">Reference proteome</keyword>
<dbReference type="PANTHER" id="PTHR43201">
    <property type="entry name" value="ACYL-COA SYNTHETASE"/>
    <property type="match status" value="1"/>
</dbReference>
<protein>
    <recommendedName>
        <fullName evidence="3">AMP-binding enzyme C-terminal domain-containing protein</fullName>
    </recommendedName>
</protein>
<name>A0ABN2IQU1_9ACTN</name>
<dbReference type="InterPro" id="IPR025110">
    <property type="entry name" value="AMP-bd_C"/>
</dbReference>
<evidence type="ECO:0000313" key="5">
    <source>
        <dbReference type="Proteomes" id="UP001500383"/>
    </source>
</evidence>
<reference evidence="4 5" key="1">
    <citation type="journal article" date="2019" name="Int. J. Syst. Evol. Microbiol.">
        <title>The Global Catalogue of Microorganisms (GCM) 10K type strain sequencing project: providing services to taxonomists for standard genome sequencing and annotation.</title>
        <authorList>
            <consortium name="The Broad Institute Genomics Platform"/>
            <consortium name="The Broad Institute Genome Sequencing Center for Infectious Disease"/>
            <person name="Wu L."/>
            <person name="Ma J."/>
        </authorList>
    </citation>
    <scope>NUCLEOTIDE SEQUENCE [LARGE SCALE GENOMIC DNA]</scope>
    <source>
        <strain evidence="4 5">JCM 16002</strain>
    </source>
</reference>
<evidence type="ECO:0000256" key="2">
    <source>
        <dbReference type="ARBA" id="ARBA00022598"/>
    </source>
</evidence>
<organism evidence="4 5">
    <name type="scientific">Dietzia cercidiphylli</name>
    <dbReference type="NCBI Taxonomy" id="498199"/>
    <lineage>
        <taxon>Bacteria</taxon>
        <taxon>Bacillati</taxon>
        <taxon>Actinomycetota</taxon>
        <taxon>Actinomycetes</taxon>
        <taxon>Mycobacteriales</taxon>
        <taxon>Dietziaceae</taxon>
        <taxon>Dietzia</taxon>
    </lineage>
</organism>
<accession>A0ABN2IQU1</accession>
<evidence type="ECO:0000256" key="1">
    <source>
        <dbReference type="ARBA" id="ARBA00006432"/>
    </source>
</evidence>
<sequence>MGSSASSNKGSLIRARCAVIGVPHESLGEEIQAVVIRVAGSTLTEDELIAWAKEGLAAYKYPRIVKFRDTLPMTATGKILKRELD</sequence>
<keyword evidence="2" id="KW-0436">Ligase</keyword>
<dbReference type="EMBL" id="BAAAQG010000008">
    <property type="protein sequence ID" value="GAA1709933.1"/>
    <property type="molecule type" value="Genomic_DNA"/>
</dbReference>
<dbReference type="SUPFAM" id="SSF56801">
    <property type="entry name" value="Acetyl-CoA synthetase-like"/>
    <property type="match status" value="1"/>
</dbReference>
<gene>
    <name evidence="4" type="ORF">GCM10009831_19470</name>
</gene>